<dbReference type="Gene3D" id="1.10.630.10">
    <property type="entry name" value="Cytochrome P450"/>
    <property type="match status" value="1"/>
</dbReference>
<dbReference type="GO" id="GO:0016705">
    <property type="term" value="F:oxidoreductase activity, acting on paired donors, with incorporation or reduction of molecular oxygen"/>
    <property type="evidence" value="ECO:0007669"/>
    <property type="project" value="InterPro"/>
</dbReference>
<gene>
    <name evidence="1" type="ORF">OHK93_007366</name>
</gene>
<evidence type="ECO:0000313" key="2">
    <source>
        <dbReference type="Proteomes" id="UP001161017"/>
    </source>
</evidence>
<evidence type="ECO:0008006" key="3">
    <source>
        <dbReference type="Google" id="ProtNLM"/>
    </source>
</evidence>
<reference evidence="1" key="1">
    <citation type="journal article" date="2023" name="Genome Biol. Evol.">
        <title>First Whole Genome Sequence and Flow Cytometry Genome Size Data for the Lichen-Forming Fungus Ramalina farinacea (Ascomycota).</title>
        <authorList>
            <person name="Llewellyn T."/>
            <person name="Mian S."/>
            <person name="Hill R."/>
            <person name="Leitch I.J."/>
            <person name="Gaya E."/>
        </authorList>
    </citation>
    <scope>NUCLEOTIDE SEQUENCE</scope>
    <source>
        <strain evidence="1">LIQ254RAFAR</strain>
    </source>
</reference>
<dbReference type="Proteomes" id="UP001161017">
    <property type="component" value="Unassembled WGS sequence"/>
</dbReference>
<comment type="caution">
    <text evidence="1">The sequence shown here is derived from an EMBL/GenBank/DDBJ whole genome shotgun (WGS) entry which is preliminary data.</text>
</comment>
<dbReference type="GO" id="GO:0004497">
    <property type="term" value="F:monooxygenase activity"/>
    <property type="evidence" value="ECO:0007669"/>
    <property type="project" value="InterPro"/>
</dbReference>
<organism evidence="1 2">
    <name type="scientific">Ramalina farinacea</name>
    <dbReference type="NCBI Taxonomy" id="258253"/>
    <lineage>
        <taxon>Eukaryota</taxon>
        <taxon>Fungi</taxon>
        <taxon>Dikarya</taxon>
        <taxon>Ascomycota</taxon>
        <taxon>Pezizomycotina</taxon>
        <taxon>Lecanoromycetes</taxon>
        <taxon>OSLEUM clade</taxon>
        <taxon>Lecanoromycetidae</taxon>
        <taxon>Lecanorales</taxon>
        <taxon>Lecanorineae</taxon>
        <taxon>Ramalinaceae</taxon>
        <taxon>Ramalina</taxon>
    </lineage>
</organism>
<dbReference type="AlphaFoldDB" id="A0AA43QLK0"/>
<dbReference type="InterPro" id="IPR036396">
    <property type="entry name" value="Cyt_P450_sf"/>
</dbReference>
<protein>
    <recommendedName>
        <fullName evidence="3">Cytochrome P450</fullName>
    </recommendedName>
</protein>
<dbReference type="GO" id="GO:0005506">
    <property type="term" value="F:iron ion binding"/>
    <property type="evidence" value="ECO:0007669"/>
    <property type="project" value="InterPro"/>
</dbReference>
<evidence type="ECO:0000313" key="1">
    <source>
        <dbReference type="EMBL" id="MDI1488092.1"/>
    </source>
</evidence>
<dbReference type="GO" id="GO:0020037">
    <property type="term" value="F:heme binding"/>
    <property type="evidence" value="ECO:0007669"/>
    <property type="project" value="InterPro"/>
</dbReference>
<keyword evidence="2" id="KW-1185">Reference proteome</keyword>
<accession>A0AA43QLK0</accession>
<proteinExistence type="predicted"/>
<name>A0AA43QLK0_9LECA</name>
<dbReference type="EMBL" id="JAPUFD010000007">
    <property type="protein sequence ID" value="MDI1488092.1"/>
    <property type="molecule type" value="Genomic_DNA"/>
</dbReference>
<sequence length="393" mass="44079">MATGLNYSETLPFTTPLAKDNVLGDLISENGVALSSALITVLLASLYWQALPKPLPGIPYTRKSRWRFFGDALDFVKYTKDTGEGFRWFATKAAEIQSPIFQVFLAPFSKPVVIVADIQEVIDMATRRTREFDRGGFLTGWVGILFPEGTISMPSHDKFKDQRNIWSSTMTSQFLNSVSARTIHQHTSSLVKLWSTKTRLAEGRPFEVSNDLKQVTFDMVPAISLPFFPIQERIWTAATGDDLGLITCRIRAATATANIADDGNQDKMVEFPNPSDLPEIVDACETLVDFLKSMRGSVWLAATKAWILMTPSWRKAWRIKEEVMLQLIETSHRKQGEAQCAMDEVFKRSAQFGAKGRKSSSHREMIDETFAYIIGAQQPLAQSQRIGKTKNHG</sequence>
<dbReference type="SUPFAM" id="SSF48264">
    <property type="entry name" value="Cytochrome P450"/>
    <property type="match status" value="1"/>
</dbReference>